<protein>
    <submittedName>
        <fullName evidence="1">Uncharacterized protein</fullName>
    </submittedName>
</protein>
<reference evidence="1 2" key="1">
    <citation type="submission" date="2014-06" db="EMBL/GenBank/DDBJ databases">
        <authorList>
            <person name="Swart Estienne"/>
        </authorList>
    </citation>
    <scope>NUCLEOTIDE SEQUENCE [LARGE SCALE GENOMIC DNA]</scope>
    <source>
        <strain evidence="1 2">130c</strain>
    </source>
</reference>
<dbReference type="AlphaFoldDB" id="A0A078B9M4"/>
<keyword evidence="2" id="KW-1185">Reference proteome</keyword>
<dbReference type="Proteomes" id="UP000039865">
    <property type="component" value="Unassembled WGS sequence"/>
</dbReference>
<evidence type="ECO:0000313" key="2">
    <source>
        <dbReference type="Proteomes" id="UP000039865"/>
    </source>
</evidence>
<proteinExistence type="predicted"/>
<gene>
    <name evidence="1" type="primary">Contig3294.g3524</name>
    <name evidence="1" type="ORF">STYLEM_20388</name>
</gene>
<organism evidence="1 2">
    <name type="scientific">Stylonychia lemnae</name>
    <name type="common">Ciliate</name>
    <dbReference type="NCBI Taxonomy" id="5949"/>
    <lineage>
        <taxon>Eukaryota</taxon>
        <taxon>Sar</taxon>
        <taxon>Alveolata</taxon>
        <taxon>Ciliophora</taxon>
        <taxon>Intramacronucleata</taxon>
        <taxon>Spirotrichea</taxon>
        <taxon>Stichotrichia</taxon>
        <taxon>Sporadotrichida</taxon>
        <taxon>Oxytrichidae</taxon>
        <taxon>Stylonychinae</taxon>
        <taxon>Stylonychia</taxon>
    </lineage>
</organism>
<dbReference type="InParanoid" id="A0A078B9M4"/>
<dbReference type="EMBL" id="CCKQ01019216">
    <property type="protein sequence ID" value="CDW91235.1"/>
    <property type="molecule type" value="Genomic_DNA"/>
</dbReference>
<evidence type="ECO:0000313" key="1">
    <source>
        <dbReference type="EMBL" id="CDW91235.1"/>
    </source>
</evidence>
<accession>A0A078B9M4</accession>
<name>A0A078B9M4_STYLE</name>
<sequence length="262" mass="30009">MNQHNSIHFTDDDLLYITALNENQMINVIACLDLSNLTTRLNQKWSKVIESSKGNYQLLSILIDENELYLNYKSTHVYDSFTHGTILGFMKFELMTVQQLWANGFQYNKTFVDSSKTFISEFDILKNSDSQIEYLGICSHTQKNNETDYWMEFSLMQANSSRGQKDIKFTEIQVEQRCRDVKMQNSQEFLAVTSLNIGSTISLVIYQISFINSTKVSIVQTSVTYSGFIQTLHAMIMDDNGIIYSGSDNGYPRTSSVVNTNN</sequence>